<dbReference type="RefSeq" id="WP_349759637.1">
    <property type="nucleotide sequence ID" value="NZ_JBEGCI010000016.1"/>
</dbReference>
<dbReference type="EMBL" id="JBEGCI010000016">
    <property type="protein sequence ID" value="MEQ6890098.1"/>
    <property type="molecule type" value="Genomic_DNA"/>
</dbReference>
<dbReference type="InterPro" id="IPR017162">
    <property type="entry name" value="UCP037266"/>
</dbReference>
<dbReference type="Proteomes" id="UP001472978">
    <property type="component" value="Unassembled WGS sequence"/>
</dbReference>
<dbReference type="Pfam" id="PF09904">
    <property type="entry name" value="HTH_43"/>
    <property type="match status" value="1"/>
</dbReference>
<evidence type="ECO:0000313" key="2">
    <source>
        <dbReference type="Proteomes" id="UP001472978"/>
    </source>
</evidence>
<keyword evidence="2" id="KW-1185">Reference proteome</keyword>
<gene>
    <name evidence="1" type="ORF">ABE957_15610</name>
</gene>
<comment type="caution">
    <text evidence="1">The sequence shown here is derived from an EMBL/GenBank/DDBJ whole genome shotgun (WGS) entry which is preliminary data.</text>
</comment>
<sequence length="52" mass="5857">MPSERHDIGAYVIRDWGPIHPTWVADHAERLRETLGYPPRHLGRAPSSAVAL</sequence>
<dbReference type="InterPro" id="IPR036388">
    <property type="entry name" value="WH-like_DNA-bd_sf"/>
</dbReference>
<evidence type="ECO:0000313" key="1">
    <source>
        <dbReference type="EMBL" id="MEQ6890098.1"/>
    </source>
</evidence>
<dbReference type="Gene3D" id="1.10.10.10">
    <property type="entry name" value="Winged helix-like DNA-binding domain superfamily/Winged helix DNA-binding domain"/>
    <property type="match status" value="1"/>
</dbReference>
<protein>
    <submittedName>
        <fullName evidence="1">Helix-turn-helix domain-containing protein</fullName>
    </submittedName>
</protein>
<proteinExistence type="predicted"/>
<name>A0ABV1N8N2_9GAMM</name>
<accession>A0ABV1N8N2</accession>
<reference evidence="1 2" key="1">
    <citation type="submission" date="2024-05" db="EMBL/GenBank/DDBJ databases">
        <title>Halomonas sp. CS7 16S ribosomal RNA gene Genome sequencing and assembly.</title>
        <authorList>
            <person name="Yook S."/>
        </authorList>
    </citation>
    <scope>NUCLEOTIDE SEQUENCE [LARGE SCALE GENOMIC DNA]</scope>
    <source>
        <strain evidence="1 2">CS7</strain>
    </source>
</reference>
<organism evidence="1 2">
    <name type="scientific">Halomonas pelophila</name>
    <dbReference type="NCBI Taxonomy" id="3151122"/>
    <lineage>
        <taxon>Bacteria</taxon>
        <taxon>Pseudomonadati</taxon>
        <taxon>Pseudomonadota</taxon>
        <taxon>Gammaproteobacteria</taxon>
        <taxon>Oceanospirillales</taxon>
        <taxon>Halomonadaceae</taxon>
        <taxon>Halomonas</taxon>
    </lineage>
</organism>